<dbReference type="EMBL" id="MT142064">
    <property type="protein sequence ID" value="QJA73956.1"/>
    <property type="molecule type" value="Genomic_DNA"/>
</dbReference>
<evidence type="ECO:0000313" key="2">
    <source>
        <dbReference type="EMBL" id="QJA73956.1"/>
    </source>
</evidence>
<reference evidence="2" key="1">
    <citation type="submission" date="2020-03" db="EMBL/GenBank/DDBJ databases">
        <title>The deep terrestrial virosphere.</title>
        <authorList>
            <person name="Holmfeldt K."/>
            <person name="Nilsson E."/>
            <person name="Simone D."/>
            <person name="Lopez-Fernandez M."/>
            <person name="Wu X."/>
            <person name="de Brujin I."/>
            <person name="Lundin D."/>
            <person name="Andersson A."/>
            <person name="Bertilsson S."/>
            <person name="Dopson M."/>
        </authorList>
    </citation>
    <scope>NUCLEOTIDE SEQUENCE</scope>
    <source>
        <strain evidence="2">MM415A02151</strain>
        <strain evidence="1">MM415B00308</strain>
    </source>
</reference>
<protein>
    <submittedName>
        <fullName evidence="2">Uncharacterized protein</fullName>
    </submittedName>
</protein>
<dbReference type="AlphaFoldDB" id="A0A6M3JV98"/>
<name>A0A6M3JV98_9ZZZZ</name>
<accession>A0A6M3JV98</accession>
<organism evidence="2">
    <name type="scientific">viral metagenome</name>
    <dbReference type="NCBI Taxonomy" id="1070528"/>
    <lineage>
        <taxon>unclassified sequences</taxon>
        <taxon>metagenomes</taxon>
        <taxon>organismal metagenomes</taxon>
    </lineage>
</organism>
<sequence>MRQKIVIKHDEESFILFLKGLLSLHPGGEWVRTTVHESIHIKLDKETSMERVMSDLYDWLDRRIV</sequence>
<evidence type="ECO:0000313" key="1">
    <source>
        <dbReference type="EMBL" id="QJA67091.1"/>
    </source>
</evidence>
<gene>
    <name evidence="2" type="ORF">MM415A02151_0004</name>
    <name evidence="1" type="ORF">MM415B00308_0069</name>
</gene>
<dbReference type="EMBL" id="MT141565">
    <property type="protein sequence ID" value="QJA67091.1"/>
    <property type="molecule type" value="Genomic_DNA"/>
</dbReference>
<proteinExistence type="predicted"/>